<dbReference type="Pfam" id="PF04371">
    <property type="entry name" value="PAD_porph"/>
    <property type="match status" value="1"/>
</dbReference>
<dbReference type="InterPro" id="IPR007466">
    <property type="entry name" value="Peptidyl-Arg-deiminase_porph"/>
</dbReference>
<protein>
    <recommendedName>
        <fullName evidence="4">Agmatine deiminase</fullName>
    </recommendedName>
</protein>
<dbReference type="OrthoDB" id="544103at2759"/>
<comment type="caution">
    <text evidence="2">The sequence shown here is derived from an EMBL/GenBank/DDBJ whole genome shotgun (WGS) entry which is preliminary data.</text>
</comment>
<dbReference type="PANTHER" id="PTHR31377:SF2">
    <property type="entry name" value="AGMATINE DEIMINASE"/>
    <property type="match status" value="1"/>
</dbReference>
<reference evidence="2" key="1">
    <citation type="journal article" date="2022" name="Proc. Natl. Acad. Sci. U.S.A.">
        <title>Life cycle and functional genomics of the unicellular red alga Galdieria for elucidating algal and plant evolution and industrial use.</title>
        <authorList>
            <person name="Hirooka S."/>
            <person name="Itabashi T."/>
            <person name="Ichinose T.M."/>
            <person name="Onuma R."/>
            <person name="Fujiwara T."/>
            <person name="Yamashita S."/>
            <person name="Jong L.W."/>
            <person name="Tomita R."/>
            <person name="Iwane A.H."/>
            <person name="Miyagishima S.Y."/>
        </authorList>
    </citation>
    <scope>NUCLEOTIDE SEQUENCE</scope>
    <source>
        <strain evidence="2">NBRC 102759</strain>
    </source>
</reference>
<keyword evidence="1" id="KW-0378">Hydrolase</keyword>
<evidence type="ECO:0000313" key="3">
    <source>
        <dbReference type="Proteomes" id="UP001061958"/>
    </source>
</evidence>
<dbReference type="InterPro" id="IPR017754">
    <property type="entry name" value="Agmatine_deiminase"/>
</dbReference>
<dbReference type="SUPFAM" id="SSF55909">
    <property type="entry name" value="Pentein"/>
    <property type="match status" value="1"/>
</dbReference>
<evidence type="ECO:0000313" key="2">
    <source>
        <dbReference type="EMBL" id="GJQ15409.1"/>
    </source>
</evidence>
<dbReference type="HAMAP" id="MF_01841">
    <property type="entry name" value="Agmatine_deimin"/>
    <property type="match status" value="1"/>
</dbReference>
<dbReference type="PANTHER" id="PTHR31377">
    <property type="entry name" value="AGMATINE DEIMINASE-RELATED"/>
    <property type="match status" value="1"/>
</dbReference>
<gene>
    <name evidence="2" type="ORF">GpartN1_g7200.t1</name>
</gene>
<keyword evidence="3" id="KW-1185">Reference proteome</keyword>
<name>A0A9C7Q420_9RHOD</name>
<proteinExistence type="inferred from homology"/>
<dbReference type="EMBL" id="BQMJ01000069">
    <property type="protein sequence ID" value="GJQ15409.1"/>
    <property type="molecule type" value="Genomic_DNA"/>
</dbReference>
<dbReference type="AlphaFoldDB" id="A0A9C7Q420"/>
<dbReference type="Gene3D" id="3.75.10.10">
    <property type="entry name" value="L-arginine/glycine Amidinotransferase, Chain A"/>
    <property type="match status" value="1"/>
</dbReference>
<organism evidence="2 3">
    <name type="scientific">Galdieria partita</name>
    <dbReference type="NCBI Taxonomy" id="83374"/>
    <lineage>
        <taxon>Eukaryota</taxon>
        <taxon>Rhodophyta</taxon>
        <taxon>Bangiophyceae</taxon>
        <taxon>Galdieriales</taxon>
        <taxon>Galdieriaceae</taxon>
        <taxon>Galdieria</taxon>
    </lineage>
</organism>
<dbReference type="GO" id="GO:0004668">
    <property type="term" value="F:protein-arginine deiminase activity"/>
    <property type="evidence" value="ECO:0007669"/>
    <property type="project" value="InterPro"/>
</dbReference>
<sequence length="447" mass="50050">MYSFTGILTTLYARSPERLLKKTTFETCKKFISTTIKPSVVKRKQIDASLGSSKSNMSPLTFSMKHFSTQAIDQEITATNFPKLTTPKKDGYLFPAEWSLHKQCFIGWPDVASKWREGGIPAQRAIAEIAKAISQFEPVTVVASNPVGWRAARSRLPQSIRVIQVPNNDCWLRDSGPIFVKSTNPEVEELARGVIFNFTAWGGPTEPAYGDWSLDAQFAENLLQVENVSQYHAGMVLEGGSISVDGQGTLVTTEECLLNPNRNPSMSKEEIEHRLQEFLGIKKVIWLPYGVYGDDDTNGHVDNMCQFTQPGTVVLHWTDDPKDPQYERSHEAYERLSSTTDAMGRKIKVLKLHLPGPLYRSIEEQFLFDGCKLRPAGQRLPASYVNFYVTNGGVVAPKFNHENDELAKKTLEQAFPGRRIVQVYAREVLLGGGCLGCIHCMTQQQPQ</sequence>
<dbReference type="NCBIfam" id="TIGR03380">
    <property type="entry name" value="agmatine_aguA"/>
    <property type="match status" value="1"/>
</dbReference>
<evidence type="ECO:0000256" key="1">
    <source>
        <dbReference type="ARBA" id="ARBA00022801"/>
    </source>
</evidence>
<accession>A0A9C7Q420</accession>
<reference evidence="2" key="2">
    <citation type="submission" date="2022-01" db="EMBL/GenBank/DDBJ databases">
        <authorList>
            <person name="Hirooka S."/>
            <person name="Miyagishima S.Y."/>
        </authorList>
    </citation>
    <scope>NUCLEOTIDE SEQUENCE</scope>
    <source>
        <strain evidence="2">NBRC 102759</strain>
    </source>
</reference>
<evidence type="ECO:0008006" key="4">
    <source>
        <dbReference type="Google" id="ProtNLM"/>
    </source>
</evidence>
<dbReference type="GO" id="GO:0009446">
    <property type="term" value="P:putrescine biosynthetic process"/>
    <property type="evidence" value="ECO:0007669"/>
    <property type="project" value="InterPro"/>
</dbReference>
<dbReference type="GO" id="GO:0047632">
    <property type="term" value="F:agmatine deiminase activity"/>
    <property type="evidence" value="ECO:0007669"/>
    <property type="project" value="InterPro"/>
</dbReference>
<dbReference type="Proteomes" id="UP001061958">
    <property type="component" value="Unassembled WGS sequence"/>
</dbReference>